<accession>A0ABV9CLI7</accession>
<dbReference type="Gene3D" id="3.40.366.10">
    <property type="entry name" value="Malonyl-Coenzyme A Acyl Carrier Protein, domain 2"/>
    <property type="match status" value="1"/>
</dbReference>
<reference evidence="3" key="1">
    <citation type="journal article" date="2019" name="Int. J. Syst. Evol. Microbiol.">
        <title>The Global Catalogue of Microorganisms (GCM) 10K type strain sequencing project: providing services to taxonomists for standard genome sequencing and annotation.</title>
        <authorList>
            <consortium name="The Broad Institute Genomics Platform"/>
            <consortium name="The Broad Institute Genome Sequencing Center for Infectious Disease"/>
            <person name="Wu L."/>
            <person name="Ma J."/>
        </authorList>
    </citation>
    <scope>NUCLEOTIDE SEQUENCE [LARGE SCALE GENOMIC DNA]</scope>
    <source>
        <strain evidence="3">CGMCC 4.7132</strain>
    </source>
</reference>
<dbReference type="SUPFAM" id="SSF52151">
    <property type="entry name" value="FabD/lysophospholipase-like"/>
    <property type="match status" value="1"/>
</dbReference>
<dbReference type="GO" id="GO:0004314">
    <property type="term" value="F:[acyl-carrier-protein] S-malonyltransferase activity"/>
    <property type="evidence" value="ECO:0007669"/>
    <property type="project" value="UniProtKB-EC"/>
</dbReference>
<keyword evidence="3" id="KW-1185">Reference proteome</keyword>
<keyword evidence="2" id="KW-0012">Acyltransferase</keyword>
<organism evidence="2 3">
    <name type="scientific">Sphaerisporangium dianthi</name>
    <dbReference type="NCBI Taxonomy" id="1436120"/>
    <lineage>
        <taxon>Bacteria</taxon>
        <taxon>Bacillati</taxon>
        <taxon>Actinomycetota</taxon>
        <taxon>Actinomycetes</taxon>
        <taxon>Streptosporangiales</taxon>
        <taxon>Streptosporangiaceae</taxon>
        <taxon>Sphaerisporangium</taxon>
    </lineage>
</organism>
<dbReference type="InterPro" id="IPR016035">
    <property type="entry name" value="Acyl_Trfase/lysoPLipase"/>
</dbReference>
<proteinExistence type="predicted"/>
<comment type="caution">
    <text evidence="2">The sequence shown here is derived from an EMBL/GenBank/DDBJ whole genome shotgun (WGS) entry which is preliminary data.</text>
</comment>
<name>A0ABV9CLI7_9ACTN</name>
<evidence type="ECO:0000313" key="2">
    <source>
        <dbReference type="EMBL" id="MFC4533183.1"/>
    </source>
</evidence>
<dbReference type="InterPro" id="IPR001227">
    <property type="entry name" value="Ac_transferase_dom_sf"/>
</dbReference>
<evidence type="ECO:0000313" key="3">
    <source>
        <dbReference type="Proteomes" id="UP001596004"/>
    </source>
</evidence>
<dbReference type="Gene3D" id="3.30.70.250">
    <property type="entry name" value="Malonyl-CoA ACP transacylase, ACP-binding"/>
    <property type="match status" value="1"/>
</dbReference>
<dbReference type="SMART" id="SM00827">
    <property type="entry name" value="PKS_AT"/>
    <property type="match status" value="1"/>
</dbReference>
<dbReference type="Proteomes" id="UP001596004">
    <property type="component" value="Unassembled WGS sequence"/>
</dbReference>
<protein>
    <submittedName>
        <fullName evidence="2">ACP S-malonyltransferase</fullName>
        <ecNumber evidence="2">2.3.1.39</ecNumber>
    </submittedName>
</protein>
<dbReference type="InterPro" id="IPR014043">
    <property type="entry name" value="Acyl_transferase_dom"/>
</dbReference>
<dbReference type="EMBL" id="JBHSFP010000014">
    <property type="protein sequence ID" value="MFC4533183.1"/>
    <property type="molecule type" value="Genomic_DNA"/>
</dbReference>
<keyword evidence="2" id="KW-0808">Transferase</keyword>
<dbReference type="RefSeq" id="WP_380842354.1">
    <property type="nucleotide sequence ID" value="NZ_JBHSFP010000014.1"/>
</dbReference>
<dbReference type="EC" id="2.3.1.39" evidence="2"/>
<gene>
    <name evidence="2" type="ORF">ACFO60_20620</name>
</gene>
<sequence length="322" mass="34242">MALAYIVDGGLNDQPGTGADLYERFPAVRDLYARVHEWTGLSVGRLLAWELPAQQEFRQVGAIRQAAVVLGLCDVLAEHGVRPDVVGGLSLGGRISACIAGSLSRQGLFELLARLRHAPPPPGPAQGVAALVVPAEADLADLLRGEDLVNGGRLYVAAELGVVGGGRDRMLLLAGYRAALDELAARLPKGTVRIPKDVVAAYHSPLSQYLVDFLDPALTATPFRDPAIPLCSCMTPRPLTTAEQVREEFRLNPVARVSLPQVFAGLEAHEVELALLLGPAQVDLFLESPNVQVVHVESPEHLPEALTAIHDFGVQLSAGGAR</sequence>
<evidence type="ECO:0000259" key="1">
    <source>
        <dbReference type="SMART" id="SM00827"/>
    </source>
</evidence>
<feature type="domain" description="Malonyl-CoA:ACP transacylase (MAT)" evidence="1">
    <location>
        <begin position="15"/>
        <end position="301"/>
    </location>
</feature>